<dbReference type="Gene3D" id="3.30.50.10">
    <property type="entry name" value="Erythroid Transcription Factor GATA-1, subunit A"/>
    <property type="match status" value="1"/>
</dbReference>
<dbReference type="AlphaFoldDB" id="A0A2H3JJA4"/>
<dbReference type="InterPro" id="IPR000679">
    <property type="entry name" value="Znf_GATA"/>
</dbReference>
<keyword evidence="2 6" id="KW-0863">Zinc-finger</keyword>
<feature type="region of interest" description="Disordered" evidence="7">
    <location>
        <begin position="571"/>
        <end position="705"/>
    </location>
</feature>
<dbReference type="CDD" id="cd00202">
    <property type="entry name" value="ZnF_GATA"/>
    <property type="match status" value="1"/>
</dbReference>
<dbReference type="InterPro" id="IPR035965">
    <property type="entry name" value="PAS-like_dom_sf"/>
</dbReference>
<dbReference type="PROSITE" id="PS00344">
    <property type="entry name" value="GATA_ZN_FINGER_1"/>
    <property type="match status" value="1"/>
</dbReference>
<feature type="domain" description="GATA-type" evidence="9">
    <location>
        <begin position="535"/>
        <end position="585"/>
    </location>
</feature>
<dbReference type="InterPro" id="IPR000014">
    <property type="entry name" value="PAS"/>
</dbReference>
<dbReference type="OMA" id="VGQTRCY"/>
<dbReference type="PANTHER" id="PTHR47172:SF24">
    <property type="entry name" value="GATA ZINC FINGER DOMAIN-CONTAINING PROTEIN 14-RELATED"/>
    <property type="match status" value="1"/>
</dbReference>
<dbReference type="EMBL" id="KB468124">
    <property type="protein sequence ID" value="PCH42252.1"/>
    <property type="molecule type" value="Genomic_DNA"/>
</dbReference>
<feature type="compositionally biased region" description="Polar residues" evidence="7">
    <location>
        <begin position="505"/>
        <end position="518"/>
    </location>
</feature>
<dbReference type="Gene3D" id="3.30.450.20">
    <property type="entry name" value="PAS domain"/>
    <property type="match status" value="1"/>
</dbReference>
<evidence type="ECO:0000256" key="6">
    <source>
        <dbReference type="PROSITE-ProRule" id="PRU00094"/>
    </source>
</evidence>
<feature type="region of interest" description="Disordered" evidence="7">
    <location>
        <begin position="726"/>
        <end position="785"/>
    </location>
</feature>
<dbReference type="PROSITE" id="PS50114">
    <property type="entry name" value="GATA_ZN_FINGER_2"/>
    <property type="match status" value="1"/>
</dbReference>
<dbReference type="GO" id="GO:0006355">
    <property type="term" value="P:regulation of DNA-templated transcription"/>
    <property type="evidence" value="ECO:0007669"/>
    <property type="project" value="InterPro"/>
</dbReference>
<evidence type="ECO:0000256" key="3">
    <source>
        <dbReference type="ARBA" id="ARBA00022833"/>
    </source>
</evidence>
<dbReference type="SUPFAM" id="SSF57716">
    <property type="entry name" value="Glucocorticoid receptor-like (DNA-binding domain)"/>
    <property type="match status" value="1"/>
</dbReference>
<dbReference type="SMART" id="SM00401">
    <property type="entry name" value="ZnF_GATA"/>
    <property type="match status" value="1"/>
</dbReference>
<organism evidence="10 11">
    <name type="scientific">Wolfiporia cocos (strain MD-104)</name>
    <name type="common">Brown rot fungus</name>
    <dbReference type="NCBI Taxonomy" id="742152"/>
    <lineage>
        <taxon>Eukaryota</taxon>
        <taxon>Fungi</taxon>
        <taxon>Dikarya</taxon>
        <taxon>Basidiomycota</taxon>
        <taxon>Agaricomycotina</taxon>
        <taxon>Agaricomycetes</taxon>
        <taxon>Polyporales</taxon>
        <taxon>Phaeolaceae</taxon>
        <taxon>Wolfiporia</taxon>
    </lineage>
</organism>
<evidence type="ECO:0000256" key="7">
    <source>
        <dbReference type="SAM" id="MobiDB-lite"/>
    </source>
</evidence>
<evidence type="ECO:0000256" key="1">
    <source>
        <dbReference type="ARBA" id="ARBA00022723"/>
    </source>
</evidence>
<feature type="compositionally biased region" description="Low complexity" evidence="7">
    <location>
        <begin position="39"/>
        <end position="58"/>
    </location>
</feature>
<dbReference type="Pfam" id="PF00320">
    <property type="entry name" value="GATA"/>
    <property type="match status" value="1"/>
</dbReference>
<dbReference type="GO" id="GO:0043565">
    <property type="term" value="F:sequence-specific DNA binding"/>
    <property type="evidence" value="ECO:0007669"/>
    <property type="project" value="InterPro"/>
</dbReference>
<evidence type="ECO:0008006" key="12">
    <source>
        <dbReference type="Google" id="ProtNLM"/>
    </source>
</evidence>
<dbReference type="SUPFAM" id="SSF55785">
    <property type="entry name" value="PYP-like sensor domain (PAS domain)"/>
    <property type="match status" value="1"/>
</dbReference>
<feature type="region of interest" description="Disordered" evidence="7">
    <location>
        <begin position="348"/>
        <end position="536"/>
    </location>
</feature>
<feature type="compositionally biased region" description="Pro residues" evidence="7">
    <location>
        <begin position="394"/>
        <end position="411"/>
    </location>
</feature>
<keyword evidence="5" id="KW-0804">Transcription</keyword>
<feature type="region of interest" description="Disordered" evidence="7">
    <location>
        <begin position="30"/>
        <end position="74"/>
    </location>
</feature>
<evidence type="ECO:0000259" key="9">
    <source>
        <dbReference type="PROSITE" id="PS50114"/>
    </source>
</evidence>
<feature type="compositionally biased region" description="Polar residues" evidence="7">
    <location>
        <begin position="446"/>
        <end position="459"/>
    </location>
</feature>
<gene>
    <name evidence="10" type="ORF">WOLCODRAFT_120211</name>
</gene>
<accession>A0A2H3JJA4</accession>
<feature type="compositionally biased region" description="Basic and acidic residues" evidence="7">
    <location>
        <begin position="749"/>
        <end position="759"/>
    </location>
</feature>
<evidence type="ECO:0000313" key="10">
    <source>
        <dbReference type="EMBL" id="PCH42252.1"/>
    </source>
</evidence>
<evidence type="ECO:0000259" key="8">
    <source>
        <dbReference type="PROSITE" id="PS50112"/>
    </source>
</evidence>
<keyword evidence="1" id="KW-0479">Metal-binding</keyword>
<feature type="compositionally biased region" description="Polar residues" evidence="7">
    <location>
        <begin position="416"/>
        <end position="436"/>
    </location>
</feature>
<reference evidence="10 11" key="1">
    <citation type="journal article" date="2012" name="Science">
        <title>The Paleozoic origin of enzymatic lignin decomposition reconstructed from 31 fungal genomes.</title>
        <authorList>
            <person name="Floudas D."/>
            <person name="Binder M."/>
            <person name="Riley R."/>
            <person name="Barry K."/>
            <person name="Blanchette R.A."/>
            <person name="Henrissat B."/>
            <person name="Martinez A.T."/>
            <person name="Otillar R."/>
            <person name="Spatafora J.W."/>
            <person name="Yadav J.S."/>
            <person name="Aerts A."/>
            <person name="Benoit I."/>
            <person name="Boyd A."/>
            <person name="Carlson A."/>
            <person name="Copeland A."/>
            <person name="Coutinho P.M."/>
            <person name="de Vries R.P."/>
            <person name="Ferreira P."/>
            <person name="Findley K."/>
            <person name="Foster B."/>
            <person name="Gaskell J."/>
            <person name="Glotzer D."/>
            <person name="Gorecki P."/>
            <person name="Heitman J."/>
            <person name="Hesse C."/>
            <person name="Hori C."/>
            <person name="Igarashi K."/>
            <person name="Jurgens J.A."/>
            <person name="Kallen N."/>
            <person name="Kersten P."/>
            <person name="Kohler A."/>
            <person name="Kuees U."/>
            <person name="Kumar T.K.A."/>
            <person name="Kuo A."/>
            <person name="LaButti K."/>
            <person name="Larrondo L.F."/>
            <person name="Lindquist E."/>
            <person name="Ling A."/>
            <person name="Lombard V."/>
            <person name="Lucas S."/>
            <person name="Lundell T."/>
            <person name="Martin R."/>
            <person name="McLaughlin D.J."/>
            <person name="Morgenstern I."/>
            <person name="Morin E."/>
            <person name="Murat C."/>
            <person name="Nagy L.G."/>
            <person name="Nolan M."/>
            <person name="Ohm R.A."/>
            <person name="Patyshakuliyeva A."/>
            <person name="Rokas A."/>
            <person name="Ruiz-Duenas F.J."/>
            <person name="Sabat G."/>
            <person name="Salamov A."/>
            <person name="Samejima M."/>
            <person name="Schmutz J."/>
            <person name="Slot J.C."/>
            <person name="St John F."/>
            <person name="Stenlid J."/>
            <person name="Sun H."/>
            <person name="Sun S."/>
            <person name="Syed K."/>
            <person name="Tsang A."/>
            <person name="Wiebenga A."/>
            <person name="Young D."/>
            <person name="Pisabarro A."/>
            <person name="Eastwood D.C."/>
            <person name="Martin F."/>
            <person name="Cullen D."/>
            <person name="Grigoriev I.V."/>
            <person name="Hibbett D.S."/>
        </authorList>
    </citation>
    <scope>NUCLEOTIDE SEQUENCE [LARGE SCALE GENOMIC DNA]</scope>
    <source>
        <strain evidence="10 11">MD-104</strain>
    </source>
</reference>
<dbReference type="STRING" id="742152.A0A2H3JJA4"/>
<dbReference type="PROSITE" id="PS50112">
    <property type="entry name" value="PAS"/>
    <property type="match status" value="1"/>
</dbReference>
<dbReference type="OrthoDB" id="2162994at2759"/>
<evidence type="ECO:0000313" key="11">
    <source>
        <dbReference type="Proteomes" id="UP000218811"/>
    </source>
</evidence>
<keyword evidence="3" id="KW-0862">Zinc</keyword>
<keyword evidence="4" id="KW-0805">Transcription regulation</keyword>
<dbReference type="InterPro" id="IPR013088">
    <property type="entry name" value="Znf_NHR/GATA"/>
</dbReference>
<feature type="domain" description="PAS" evidence="8">
    <location>
        <begin position="92"/>
        <end position="138"/>
    </location>
</feature>
<evidence type="ECO:0000256" key="2">
    <source>
        <dbReference type="ARBA" id="ARBA00022771"/>
    </source>
</evidence>
<dbReference type="Proteomes" id="UP000218811">
    <property type="component" value="Unassembled WGS sequence"/>
</dbReference>
<feature type="compositionally biased region" description="Low complexity" evidence="7">
    <location>
        <begin position="622"/>
        <end position="634"/>
    </location>
</feature>
<name>A0A2H3JJA4_WOLCO</name>
<protein>
    <recommendedName>
        <fullName evidence="12">GATA-type domain-containing protein</fullName>
    </recommendedName>
</protein>
<feature type="compositionally biased region" description="Polar residues" evidence="7">
    <location>
        <begin position="348"/>
        <end position="367"/>
    </location>
</feature>
<dbReference type="PANTHER" id="PTHR47172">
    <property type="entry name" value="OS01G0976800 PROTEIN"/>
    <property type="match status" value="1"/>
</dbReference>
<evidence type="ECO:0000256" key="4">
    <source>
        <dbReference type="ARBA" id="ARBA00023015"/>
    </source>
</evidence>
<evidence type="ECO:0000256" key="5">
    <source>
        <dbReference type="ARBA" id="ARBA00023163"/>
    </source>
</evidence>
<sequence>MSFLASSQRGYDSLVHSDLALPSISPSSRHQMHFPQFDSNSLPPLAPSASAPAAAENRPSPPSTAADDDSAVPPRVGQTRCYWSLLTPDLHFLYLDPVLAAHLGEQAEALVGKSLLAFVHPDEQASAKLDLGSVLESRTLHGSVTRVRYSRLARVRRQLGYTGPEEEWPDAKKVCFDEDYMGMDVVINWASDGLVLCFMHAVTDLTPRDNDEVNKTGWTNWCGTPSMSAEQVQLLYQRLLSGVPQPLSMSRVFQILLNQPDRSLLISWPPEQEEPGGPTSKDFAKLAQDVQITSGVSSSTDAKTSCTRRYKAHQTMHFGADSSKEVESIFIPHGSIIFACHKVNPSTRQLNPNNAGPHQLANPQYPSQVPYYDQPPSSYSLPPVPAPNASYSGFPPPSHHGPPQYPSGPWPHHPDSPNSQPHYQWSTHNGPITSGPSVSSVRSSSYAPAQQTWPPQQGSYMDAGPAGPPAYNQSQAPSGSPYPPPGTTNEDTPPSPGSDYVPPSRINNRRGSGNTRDQYGSGGRSSGNPPVGISRCASCKVTHSPEWRKGPSGKKDLCNACGLRYARSRAKKDGALPTTQSMRKRKDRVLSNLQKEHSPSGSPIPAGYSDVRRGYYDEGSFASTSSTESAATATGDMYPPHPGFNNISPSPSPSSGGSHYIPYAQAGGPAQNPHGETRHYTTTGTAYYSVPPPAPPVQSAHAASYAHAAQAPPRLEPIVPYSARVSPQVSPATPAPASPNSATISVASFEREKAVKEQEQEGLPPSPVLGEARRMSGGRSGYAQE</sequence>
<dbReference type="GO" id="GO:0008270">
    <property type="term" value="F:zinc ion binding"/>
    <property type="evidence" value="ECO:0007669"/>
    <property type="project" value="UniProtKB-KW"/>
</dbReference>
<keyword evidence="11" id="KW-1185">Reference proteome</keyword>
<proteinExistence type="predicted"/>